<proteinExistence type="predicted"/>
<dbReference type="AlphaFoldDB" id="A0A231N268"/>
<name>A0A231N268_9GAMM</name>
<evidence type="ECO:0000313" key="2">
    <source>
        <dbReference type="Proteomes" id="UP000217763"/>
    </source>
</evidence>
<dbReference type="RefSeq" id="WP_094038393.1">
    <property type="nucleotide sequence ID" value="NZ_CP012621.1"/>
</dbReference>
<sequence length="78" mass="9495">MDNGLFISFLNLCWRWSVFLMFPLLVLLYSQLLGLPLAEFDNGVNHHKWLITLLYLLYVLLWLRFDRRVTALLEQRRR</sequence>
<dbReference type="KEGG" id="zdf:AN401_16735"/>
<protein>
    <submittedName>
        <fullName evidence="1">Uncharacterized protein</fullName>
    </submittedName>
</protein>
<reference evidence="2" key="1">
    <citation type="submission" date="2015-09" db="EMBL/GenBank/DDBJ databases">
        <authorList>
            <person name="Shao Z."/>
            <person name="Wang L."/>
        </authorList>
    </citation>
    <scope>NUCLEOTIDE SEQUENCE [LARGE SCALE GENOMIC DNA]</scope>
    <source>
        <strain evidence="2">F13-1</strain>
    </source>
</reference>
<gene>
    <name evidence="1" type="ORF">AN401_16735</name>
</gene>
<evidence type="ECO:0000313" key="1">
    <source>
        <dbReference type="EMBL" id="ATG75301.1"/>
    </source>
</evidence>
<accession>A0A231N268</accession>
<organism evidence="1 2">
    <name type="scientific">Zobellella denitrificans</name>
    <dbReference type="NCBI Taxonomy" id="347534"/>
    <lineage>
        <taxon>Bacteria</taxon>
        <taxon>Pseudomonadati</taxon>
        <taxon>Pseudomonadota</taxon>
        <taxon>Gammaproteobacteria</taxon>
        <taxon>Aeromonadales</taxon>
        <taxon>Aeromonadaceae</taxon>
        <taxon>Zobellella</taxon>
    </lineage>
</organism>
<dbReference type="EMBL" id="CP012621">
    <property type="protein sequence ID" value="ATG75301.1"/>
    <property type="molecule type" value="Genomic_DNA"/>
</dbReference>
<keyword evidence="2" id="KW-1185">Reference proteome</keyword>
<dbReference type="Proteomes" id="UP000217763">
    <property type="component" value="Chromosome"/>
</dbReference>